<feature type="coiled-coil region" evidence="1">
    <location>
        <begin position="433"/>
        <end position="460"/>
    </location>
</feature>
<dbReference type="Pfam" id="PF04195">
    <property type="entry name" value="Transposase_28"/>
    <property type="match status" value="1"/>
</dbReference>
<evidence type="ECO:0000313" key="5">
    <source>
        <dbReference type="Proteomes" id="UP001054252"/>
    </source>
</evidence>
<evidence type="ECO:0000256" key="1">
    <source>
        <dbReference type="SAM" id="Coils"/>
    </source>
</evidence>
<sequence length="533" mass="60369">MFFGDFGFSEEFDCPLTFSDLDLSPLKEVRFKNESDIECELEFIEDPDCIPPSTPCSESYETEEMSSKETLSVEGSEEVRMVAEVSIRTESFGSERTVVEVRVEEMVEGEGIPLNILEAEGTCERCYDVEVDIVSEVVGYETKWLSRDSLIHIVETYDLPHQVLIRLVGVEERACLALRNHWMPLYAHYLAVGLRFPILELLVGLLSKYSIGLTQLAPNAMNVVIGFLVYCRARGVRVHTINMFKPFFVLKGGSTKEKDKEEDVEKLVKEWDDVVDIMYLTNSDAMEAVEIYGANSLSEEKMDKFLATVGGMVIPKKARKKLKTSITTIAASQKGEVGREKGQPSSTSVRVSDIKGLRPELKWKGSEDVRPAQKRMRQGSLFDTKSMTATKRFINSTFLEVDHYQAREKVLSDGGVEIVKHVLKKFFETLKERNVLVKEKEELGKKKDEVEKDLAELKWEHNSECRTISPPNFNFKFVMVEEETEVKSANVGGVEVRENEPEVRSAEVNQQPLLEVNQPPPIDEVNQPPPSAQ</sequence>
<dbReference type="Proteomes" id="UP001054252">
    <property type="component" value="Unassembled WGS sequence"/>
</dbReference>
<feature type="compositionally biased region" description="Pro residues" evidence="2">
    <location>
        <begin position="518"/>
        <end position="533"/>
    </location>
</feature>
<evidence type="ECO:0000313" key="4">
    <source>
        <dbReference type="EMBL" id="GKV13727.1"/>
    </source>
</evidence>
<protein>
    <recommendedName>
        <fullName evidence="3">Transposase (putative) gypsy type domain-containing protein</fullName>
    </recommendedName>
</protein>
<reference evidence="4 5" key="1">
    <citation type="journal article" date="2021" name="Commun. Biol.">
        <title>The genome of Shorea leprosula (Dipterocarpaceae) highlights the ecological relevance of drought in aseasonal tropical rainforests.</title>
        <authorList>
            <person name="Ng K.K.S."/>
            <person name="Kobayashi M.J."/>
            <person name="Fawcett J.A."/>
            <person name="Hatakeyama M."/>
            <person name="Paape T."/>
            <person name="Ng C.H."/>
            <person name="Ang C.C."/>
            <person name="Tnah L.H."/>
            <person name="Lee C.T."/>
            <person name="Nishiyama T."/>
            <person name="Sese J."/>
            <person name="O'Brien M.J."/>
            <person name="Copetti D."/>
            <person name="Mohd Noor M.I."/>
            <person name="Ong R.C."/>
            <person name="Putra M."/>
            <person name="Sireger I.Z."/>
            <person name="Indrioko S."/>
            <person name="Kosugi Y."/>
            <person name="Izuno A."/>
            <person name="Isagi Y."/>
            <person name="Lee S.L."/>
            <person name="Shimizu K.K."/>
        </authorList>
    </citation>
    <scope>NUCLEOTIDE SEQUENCE [LARGE SCALE GENOMIC DNA]</scope>
    <source>
        <strain evidence="4">214</strain>
    </source>
</reference>
<keyword evidence="5" id="KW-1185">Reference proteome</keyword>
<gene>
    <name evidence="4" type="ORF">SLEP1_g24712</name>
</gene>
<feature type="domain" description="Transposase (putative) gypsy type" evidence="3">
    <location>
        <begin position="186"/>
        <end position="251"/>
    </location>
</feature>
<dbReference type="AlphaFoldDB" id="A0AAV5JQ97"/>
<evidence type="ECO:0000256" key="2">
    <source>
        <dbReference type="SAM" id="MobiDB-lite"/>
    </source>
</evidence>
<name>A0AAV5JQ97_9ROSI</name>
<comment type="caution">
    <text evidence="4">The sequence shown here is derived from an EMBL/GenBank/DDBJ whole genome shotgun (WGS) entry which is preliminary data.</text>
</comment>
<accession>A0AAV5JQ97</accession>
<keyword evidence="1" id="KW-0175">Coiled coil</keyword>
<proteinExistence type="predicted"/>
<feature type="compositionally biased region" description="Basic and acidic residues" evidence="2">
    <location>
        <begin position="495"/>
        <end position="505"/>
    </location>
</feature>
<dbReference type="EMBL" id="BPVZ01000039">
    <property type="protein sequence ID" value="GKV13727.1"/>
    <property type="molecule type" value="Genomic_DNA"/>
</dbReference>
<evidence type="ECO:0000259" key="3">
    <source>
        <dbReference type="Pfam" id="PF04195"/>
    </source>
</evidence>
<feature type="region of interest" description="Disordered" evidence="2">
    <location>
        <begin position="490"/>
        <end position="533"/>
    </location>
</feature>
<organism evidence="4 5">
    <name type="scientific">Rubroshorea leprosula</name>
    <dbReference type="NCBI Taxonomy" id="152421"/>
    <lineage>
        <taxon>Eukaryota</taxon>
        <taxon>Viridiplantae</taxon>
        <taxon>Streptophyta</taxon>
        <taxon>Embryophyta</taxon>
        <taxon>Tracheophyta</taxon>
        <taxon>Spermatophyta</taxon>
        <taxon>Magnoliopsida</taxon>
        <taxon>eudicotyledons</taxon>
        <taxon>Gunneridae</taxon>
        <taxon>Pentapetalae</taxon>
        <taxon>rosids</taxon>
        <taxon>malvids</taxon>
        <taxon>Malvales</taxon>
        <taxon>Dipterocarpaceae</taxon>
        <taxon>Rubroshorea</taxon>
    </lineage>
</organism>
<dbReference type="InterPro" id="IPR007321">
    <property type="entry name" value="Transposase_28"/>
</dbReference>